<dbReference type="CDD" id="cd00121">
    <property type="entry name" value="MATH"/>
    <property type="match status" value="1"/>
</dbReference>
<reference evidence="5" key="1">
    <citation type="journal article" date="2017" name="Plant J.">
        <title>The pomegranate (Punica granatum L.) genome and the genomics of punicalagin biosynthesis.</title>
        <authorList>
            <person name="Qin G."/>
            <person name="Xu C."/>
            <person name="Ming R."/>
            <person name="Tang H."/>
            <person name="Guyot R."/>
            <person name="Kramer E.M."/>
            <person name="Hu Y."/>
            <person name="Yi X."/>
            <person name="Qi Y."/>
            <person name="Xu X."/>
            <person name="Gao Z."/>
            <person name="Pan H."/>
            <person name="Jian J."/>
            <person name="Tian Y."/>
            <person name="Yue Z."/>
            <person name="Xu Y."/>
        </authorList>
    </citation>
    <scope>NUCLEOTIDE SEQUENCE [LARGE SCALE GENOMIC DNA]</scope>
    <source>
        <strain evidence="5">cv. Dabenzi</strain>
    </source>
</reference>
<evidence type="ECO:0000256" key="1">
    <source>
        <dbReference type="ARBA" id="ARBA00023054"/>
    </source>
</evidence>
<gene>
    <name evidence="4" type="ORF">CDL15_Pgr015875</name>
</gene>
<dbReference type="PANTHER" id="PTHR46236:SF35">
    <property type="entry name" value="MATH DOMAIN-CONTAINING PROTEIN"/>
    <property type="match status" value="1"/>
</dbReference>
<keyword evidence="1 2" id="KW-0175">Coiled coil</keyword>
<evidence type="ECO:0000313" key="4">
    <source>
        <dbReference type="EMBL" id="OWM86839.1"/>
    </source>
</evidence>
<dbReference type="Pfam" id="PF22486">
    <property type="entry name" value="MATH_2"/>
    <property type="match status" value="1"/>
</dbReference>
<dbReference type="InterPro" id="IPR008974">
    <property type="entry name" value="TRAF-like"/>
</dbReference>
<dbReference type="Proteomes" id="UP000197138">
    <property type="component" value="Unassembled WGS sequence"/>
</dbReference>
<sequence>MVGKLPRGAAAATQQLLKRRSALKRSLLEDASGISNFFVAFSVKQMDRRTRHCNPGDELWYLFVCWSMRIYIDAADHLSMFLDVADAAALPDGWCRDAKLAFTLDDQENGEASTAMGAVSSAVCSGFSFSTKDFQDPSQVQRRNDQWGFAKFKRLNEFHDRTKGYVVDDTVVVEVDITLLEVVPAVVLATQIGCLDSYFSNLSKYFNAAGTSRLGERLASDMRTLDLASGDDVEMAKHSLEECLSDLFNLNMTNKLSSALSILSHARAGLSPDQKRAIKKFKINFADFVSDYLTFEQDNSDFELQKITWDHLYSTMKNDHETHLSQRPSLDSLANEKEELKKRLKEVSAREMKLISECETLMNKSEEVKSRFAIQDK</sequence>
<feature type="coiled-coil region" evidence="2">
    <location>
        <begin position="330"/>
        <end position="357"/>
    </location>
</feature>
<evidence type="ECO:0000259" key="3">
    <source>
        <dbReference type="PROSITE" id="PS50144"/>
    </source>
</evidence>
<dbReference type="Gene3D" id="2.60.210.10">
    <property type="entry name" value="Apoptosis, Tumor Necrosis Factor Receptor Associated Protein 2, Chain A"/>
    <property type="match status" value="1"/>
</dbReference>
<evidence type="ECO:0000256" key="2">
    <source>
        <dbReference type="SAM" id="Coils"/>
    </source>
</evidence>
<proteinExistence type="predicted"/>
<dbReference type="InterPro" id="IPR050804">
    <property type="entry name" value="MCC"/>
</dbReference>
<dbReference type="SUPFAM" id="SSF49599">
    <property type="entry name" value="TRAF domain-like"/>
    <property type="match status" value="1"/>
</dbReference>
<dbReference type="PROSITE" id="PS50144">
    <property type="entry name" value="MATH"/>
    <property type="match status" value="1"/>
</dbReference>
<organism evidence="4 5">
    <name type="scientific">Punica granatum</name>
    <name type="common">Pomegranate</name>
    <dbReference type="NCBI Taxonomy" id="22663"/>
    <lineage>
        <taxon>Eukaryota</taxon>
        <taxon>Viridiplantae</taxon>
        <taxon>Streptophyta</taxon>
        <taxon>Embryophyta</taxon>
        <taxon>Tracheophyta</taxon>
        <taxon>Spermatophyta</taxon>
        <taxon>Magnoliopsida</taxon>
        <taxon>eudicotyledons</taxon>
        <taxon>Gunneridae</taxon>
        <taxon>Pentapetalae</taxon>
        <taxon>rosids</taxon>
        <taxon>malvids</taxon>
        <taxon>Myrtales</taxon>
        <taxon>Lythraceae</taxon>
        <taxon>Punica</taxon>
    </lineage>
</organism>
<dbReference type="EMBL" id="MTKT01001080">
    <property type="protein sequence ID" value="OWM86839.1"/>
    <property type="molecule type" value="Genomic_DNA"/>
</dbReference>
<accession>A0A218XQ95</accession>
<dbReference type="InterPro" id="IPR002083">
    <property type="entry name" value="MATH/TRAF_dom"/>
</dbReference>
<evidence type="ECO:0000313" key="5">
    <source>
        <dbReference type="Proteomes" id="UP000197138"/>
    </source>
</evidence>
<comment type="caution">
    <text evidence="4">The sequence shown here is derived from an EMBL/GenBank/DDBJ whole genome shotgun (WGS) entry which is preliminary data.</text>
</comment>
<dbReference type="AlphaFoldDB" id="A0A218XQ95"/>
<name>A0A218XQ95_PUNGR</name>
<feature type="domain" description="MATH" evidence="3">
    <location>
        <begin position="36"/>
        <end position="177"/>
    </location>
</feature>
<dbReference type="PANTHER" id="PTHR46236">
    <property type="entry name" value="TRAF-LIKE SUPERFAMILY PROTEIN"/>
    <property type="match status" value="1"/>
</dbReference>
<protein>
    <recommendedName>
        <fullName evidence="3">MATH domain-containing protein</fullName>
    </recommendedName>
</protein>